<comment type="caution">
    <text evidence="4">The sequence shown here is derived from an EMBL/GenBank/DDBJ whole genome shotgun (WGS) entry which is preliminary data.</text>
</comment>
<accession>A0A2T2X6M4</accession>
<name>A0A2T2X6M4_9FIRM</name>
<comment type="similarity">
    <text evidence="1">Belongs to the FlgD family.</text>
</comment>
<keyword evidence="2" id="KW-1005">Bacterial flagellum biogenesis</keyword>
<dbReference type="GO" id="GO:0044781">
    <property type="term" value="P:bacterial-type flagellum organization"/>
    <property type="evidence" value="ECO:0007669"/>
    <property type="project" value="UniProtKB-KW"/>
</dbReference>
<feature type="region of interest" description="Disordered" evidence="3">
    <location>
        <begin position="1"/>
        <end position="26"/>
    </location>
</feature>
<dbReference type="InterPro" id="IPR005648">
    <property type="entry name" value="FlgD"/>
</dbReference>
<evidence type="ECO:0000313" key="4">
    <source>
        <dbReference type="EMBL" id="PSR30117.1"/>
    </source>
</evidence>
<gene>
    <name evidence="4" type="ORF">C7B43_07505</name>
</gene>
<organism evidence="4 5">
    <name type="scientific">Sulfobacillus benefaciens</name>
    <dbReference type="NCBI Taxonomy" id="453960"/>
    <lineage>
        <taxon>Bacteria</taxon>
        <taxon>Bacillati</taxon>
        <taxon>Bacillota</taxon>
        <taxon>Clostridia</taxon>
        <taxon>Eubacteriales</taxon>
        <taxon>Clostridiales Family XVII. Incertae Sedis</taxon>
        <taxon>Sulfobacillus</taxon>
    </lineage>
</organism>
<reference evidence="4 5" key="1">
    <citation type="journal article" date="2014" name="BMC Genomics">
        <title>Comparison of environmental and isolate Sulfobacillus genomes reveals diverse carbon, sulfur, nitrogen, and hydrogen metabolisms.</title>
        <authorList>
            <person name="Justice N.B."/>
            <person name="Norman A."/>
            <person name="Brown C.T."/>
            <person name="Singh A."/>
            <person name="Thomas B.C."/>
            <person name="Banfield J.F."/>
        </authorList>
    </citation>
    <scope>NUCLEOTIDE SEQUENCE [LARGE SCALE GENOMIC DNA]</scope>
    <source>
        <strain evidence="4">AMDSBA1</strain>
    </source>
</reference>
<dbReference type="EMBL" id="PXYT01000013">
    <property type="protein sequence ID" value="PSR30117.1"/>
    <property type="molecule type" value="Genomic_DNA"/>
</dbReference>
<keyword evidence="4" id="KW-0966">Cell projection</keyword>
<keyword evidence="4" id="KW-0282">Flagellum</keyword>
<sequence>MSVPINALQGQGNNASAQTGSSSQMPGGNLGESAFLTLLAAELQYQNPLQPMNNTQFIAQLAQFSSLAAVTKQSTTLGQILSALQQQNPVVQLSQLIGKTVTTAQGQGVVTAVSDQGGQQMATVQGLGTVKVSDIAGIAG</sequence>
<keyword evidence="4" id="KW-0969">Cilium</keyword>
<evidence type="ECO:0000256" key="2">
    <source>
        <dbReference type="ARBA" id="ARBA00022795"/>
    </source>
</evidence>
<dbReference type="AlphaFoldDB" id="A0A2T2X6M4"/>
<protein>
    <submittedName>
        <fullName evidence="4">Flagellar hook capping protein</fullName>
    </submittedName>
</protein>
<feature type="compositionally biased region" description="Polar residues" evidence="3">
    <location>
        <begin position="8"/>
        <end position="26"/>
    </location>
</feature>
<dbReference type="Pfam" id="PF03963">
    <property type="entry name" value="FlgD"/>
    <property type="match status" value="1"/>
</dbReference>
<evidence type="ECO:0000313" key="5">
    <source>
        <dbReference type="Proteomes" id="UP000242699"/>
    </source>
</evidence>
<evidence type="ECO:0000256" key="1">
    <source>
        <dbReference type="ARBA" id="ARBA00010577"/>
    </source>
</evidence>
<dbReference type="Proteomes" id="UP000242699">
    <property type="component" value="Unassembled WGS sequence"/>
</dbReference>
<proteinExistence type="inferred from homology"/>
<evidence type="ECO:0000256" key="3">
    <source>
        <dbReference type="SAM" id="MobiDB-lite"/>
    </source>
</evidence>